<evidence type="ECO:0000256" key="1">
    <source>
        <dbReference type="ARBA" id="ARBA00022598"/>
    </source>
</evidence>
<name>A0AA95MIY8_9BACI</name>
<comment type="function">
    <text evidence="3">Acts both as a biotin--[acetyl-CoA-carboxylase] ligase and a repressor.</text>
</comment>
<dbReference type="GO" id="GO:0005524">
    <property type="term" value="F:ATP binding"/>
    <property type="evidence" value="ECO:0007669"/>
    <property type="project" value="UniProtKB-UniRule"/>
</dbReference>
<keyword evidence="3" id="KW-0678">Repressor</keyword>
<evidence type="ECO:0000256" key="2">
    <source>
        <dbReference type="ARBA" id="ARBA00023267"/>
    </source>
</evidence>
<proteinExistence type="inferred from homology"/>
<dbReference type="Gene3D" id="2.30.30.100">
    <property type="match status" value="1"/>
</dbReference>
<feature type="domain" description="BPL/LPL catalytic" evidence="4">
    <location>
        <begin position="71"/>
        <end position="262"/>
    </location>
</feature>
<sequence length="325" mass="36644">MQSELRKELLDAFTKAGDVYLSGQHLAEVIGCSRTAVWKHIEELRKEGFELEAVRNRGYRILKTPEKITADEIRLGLTTEFIGRNIHYQESVESTQKIAHKFASEDVPEGTVIIAEEQRSGKGRMNRIWHSPKYTGIWMSLILRPNIPLTNAPQLTLLTAVAVVQAMEEITGLQPEIKWPNDILLHGKKVTGILTELQAEADRIHSIIIGIGINVNQRKEEFPDELQEIASSLSIEKGETISRAALIRSVFKHFEKLYLLYLKQGFFPIKLLWESYAVSIGKELKARTLTNVIEGTALGITDEGVLKIKDQSGVIHHVYSADIEL</sequence>
<dbReference type="InterPro" id="IPR036390">
    <property type="entry name" value="WH_DNA-bd_sf"/>
</dbReference>
<evidence type="ECO:0000313" key="5">
    <source>
        <dbReference type="EMBL" id="WHY84425.1"/>
    </source>
</evidence>
<dbReference type="InterPro" id="IPR045864">
    <property type="entry name" value="aa-tRNA-synth_II/BPL/LPL"/>
</dbReference>
<feature type="binding site" evidence="3">
    <location>
        <position position="118"/>
    </location>
    <ligand>
        <name>biotin</name>
        <dbReference type="ChEBI" id="CHEBI:57586"/>
    </ligand>
</feature>
<dbReference type="KEGG" id="nnv:QNH39_17390"/>
<keyword evidence="6" id="KW-1185">Reference proteome</keyword>
<dbReference type="NCBIfam" id="TIGR00121">
    <property type="entry name" value="birA_ligase"/>
    <property type="match status" value="1"/>
</dbReference>
<evidence type="ECO:0000256" key="3">
    <source>
        <dbReference type="HAMAP-Rule" id="MF_00978"/>
    </source>
</evidence>
<dbReference type="AlphaFoldDB" id="A0AA95MIY8"/>
<keyword evidence="1 3" id="KW-0436">Ligase</keyword>
<dbReference type="GO" id="GO:0016740">
    <property type="term" value="F:transferase activity"/>
    <property type="evidence" value="ECO:0007669"/>
    <property type="project" value="UniProtKB-ARBA"/>
</dbReference>
<dbReference type="GO" id="GO:0004077">
    <property type="term" value="F:biotin--[biotin carboxyl-carrier protein] ligase activity"/>
    <property type="evidence" value="ECO:0007669"/>
    <property type="project" value="UniProtKB-UniRule"/>
</dbReference>
<dbReference type="InterPro" id="IPR004143">
    <property type="entry name" value="BPL_LPL_catalytic"/>
</dbReference>
<reference evidence="5" key="1">
    <citation type="submission" date="2023-05" db="EMBL/GenBank/DDBJ databases">
        <title>Comparative genomics of Bacillaceae isolates and their secondary metabolite potential.</title>
        <authorList>
            <person name="Song L."/>
            <person name="Nielsen L.J."/>
            <person name="Mohite O."/>
            <person name="Xu X."/>
            <person name="Weber T."/>
            <person name="Kovacs A.T."/>
        </authorList>
    </citation>
    <scope>NUCLEOTIDE SEQUENCE</scope>
    <source>
        <strain evidence="5">XLM17</strain>
    </source>
</reference>
<dbReference type="InterPro" id="IPR030855">
    <property type="entry name" value="Bifunct_BirA"/>
</dbReference>
<comment type="caution">
    <text evidence="3">Lacks conserved residue(s) required for the propagation of feature annotation.</text>
</comment>
<comment type="catalytic activity">
    <reaction evidence="3">
        <text>biotin + L-lysyl-[protein] + ATP = N(6)-biotinyl-L-lysyl-[protein] + AMP + diphosphate + H(+)</text>
        <dbReference type="Rhea" id="RHEA:11756"/>
        <dbReference type="Rhea" id="RHEA-COMP:9752"/>
        <dbReference type="Rhea" id="RHEA-COMP:10505"/>
        <dbReference type="ChEBI" id="CHEBI:15378"/>
        <dbReference type="ChEBI" id="CHEBI:29969"/>
        <dbReference type="ChEBI" id="CHEBI:30616"/>
        <dbReference type="ChEBI" id="CHEBI:33019"/>
        <dbReference type="ChEBI" id="CHEBI:57586"/>
        <dbReference type="ChEBI" id="CHEBI:83144"/>
        <dbReference type="ChEBI" id="CHEBI:456215"/>
        <dbReference type="EC" id="6.3.4.15"/>
    </reaction>
</comment>
<dbReference type="GO" id="GO:0006355">
    <property type="term" value="P:regulation of DNA-templated transcription"/>
    <property type="evidence" value="ECO:0007669"/>
    <property type="project" value="UniProtKB-UniRule"/>
</dbReference>
<dbReference type="Gene3D" id="3.30.930.10">
    <property type="entry name" value="Bira Bifunctional Protein, Domain 2"/>
    <property type="match status" value="1"/>
</dbReference>
<gene>
    <name evidence="3" type="primary">birA</name>
    <name evidence="5" type="ORF">QNH39_17390</name>
</gene>
<dbReference type="GO" id="GO:0005737">
    <property type="term" value="C:cytoplasm"/>
    <property type="evidence" value="ECO:0007669"/>
    <property type="project" value="TreeGrafter"/>
</dbReference>
<dbReference type="SUPFAM" id="SSF46785">
    <property type="entry name" value="Winged helix' DNA-binding domain"/>
    <property type="match status" value="1"/>
</dbReference>
<keyword evidence="3" id="KW-0067">ATP-binding</keyword>
<dbReference type="InterPro" id="IPR013196">
    <property type="entry name" value="HTH_11"/>
</dbReference>
<protein>
    <recommendedName>
        <fullName evidence="3">Bifunctional ligase/repressor BirA</fullName>
    </recommendedName>
    <alternativeName>
        <fullName evidence="3">Biotin--[acetyl-CoA-carboxylase] ligase</fullName>
        <ecNumber evidence="3">6.3.4.15</ecNumber>
    </alternativeName>
    <alternativeName>
        <fullName evidence="3">Biotin--protein ligase</fullName>
    </alternativeName>
    <alternativeName>
        <fullName evidence="3">Biotin-[acetyl-CoA carboxylase] synthetase</fullName>
    </alternativeName>
</protein>
<dbReference type="Proteomes" id="UP001178288">
    <property type="component" value="Chromosome"/>
</dbReference>
<dbReference type="PROSITE" id="PS51733">
    <property type="entry name" value="BPL_LPL_CATALYTIC"/>
    <property type="match status" value="1"/>
</dbReference>
<organism evidence="5 6">
    <name type="scientific">Neobacillus novalis</name>
    <dbReference type="NCBI Taxonomy" id="220687"/>
    <lineage>
        <taxon>Bacteria</taxon>
        <taxon>Bacillati</taxon>
        <taxon>Bacillota</taxon>
        <taxon>Bacilli</taxon>
        <taxon>Bacillales</taxon>
        <taxon>Bacillaceae</taxon>
        <taxon>Neobacillus</taxon>
    </lineage>
</organism>
<dbReference type="Pfam" id="PF02237">
    <property type="entry name" value="BPL_C"/>
    <property type="match status" value="1"/>
</dbReference>
<keyword evidence="3" id="KW-0238">DNA-binding</keyword>
<dbReference type="RefSeq" id="WP_066089234.1">
    <property type="nucleotide sequence ID" value="NZ_CP126114.1"/>
</dbReference>
<dbReference type="Pfam" id="PF03099">
    <property type="entry name" value="BPL_LplA_LipB"/>
    <property type="match status" value="1"/>
</dbReference>
<dbReference type="SUPFAM" id="SSF55681">
    <property type="entry name" value="Class II aaRS and biotin synthetases"/>
    <property type="match status" value="1"/>
</dbReference>
<dbReference type="InterPro" id="IPR036388">
    <property type="entry name" value="WH-like_DNA-bd_sf"/>
</dbReference>
<dbReference type="Gene3D" id="1.10.10.10">
    <property type="entry name" value="Winged helix-like DNA-binding domain superfamily/Winged helix DNA-binding domain"/>
    <property type="match status" value="1"/>
</dbReference>
<keyword evidence="3" id="KW-0805">Transcription regulation</keyword>
<dbReference type="HAMAP" id="MF_00978">
    <property type="entry name" value="Bifunct_BirA"/>
    <property type="match status" value="1"/>
</dbReference>
<dbReference type="PANTHER" id="PTHR12835">
    <property type="entry name" value="BIOTIN PROTEIN LIGASE"/>
    <property type="match status" value="1"/>
</dbReference>
<feature type="DNA-binding region" description="H-T-H motif" evidence="3">
    <location>
        <begin position="23"/>
        <end position="42"/>
    </location>
</feature>
<keyword evidence="2 3" id="KW-0092">Biotin</keyword>
<dbReference type="EMBL" id="CP126114">
    <property type="protein sequence ID" value="WHY84425.1"/>
    <property type="molecule type" value="Genomic_DNA"/>
</dbReference>
<evidence type="ECO:0000259" key="4">
    <source>
        <dbReference type="PROSITE" id="PS51733"/>
    </source>
</evidence>
<dbReference type="PANTHER" id="PTHR12835:SF5">
    <property type="entry name" value="BIOTIN--PROTEIN LIGASE"/>
    <property type="match status" value="1"/>
</dbReference>
<dbReference type="InterPro" id="IPR003142">
    <property type="entry name" value="BPL_C"/>
</dbReference>
<dbReference type="EC" id="6.3.4.15" evidence="3"/>
<keyword evidence="3" id="KW-0804">Transcription</keyword>
<comment type="similarity">
    <text evidence="3">Belongs to the biotin--protein ligase family.</text>
</comment>
<dbReference type="Pfam" id="PF08279">
    <property type="entry name" value="HTH_11"/>
    <property type="match status" value="1"/>
</dbReference>
<dbReference type="GO" id="GO:0009249">
    <property type="term" value="P:protein lipoylation"/>
    <property type="evidence" value="ECO:0007669"/>
    <property type="project" value="UniProtKB-ARBA"/>
</dbReference>
<feature type="binding site" evidence="3">
    <location>
        <position position="189"/>
    </location>
    <ligand>
        <name>biotin</name>
        <dbReference type="ChEBI" id="CHEBI:57586"/>
    </ligand>
</feature>
<dbReference type="CDD" id="cd16442">
    <property type="entry name" value="BPL"/>
    <property type="match status" value="1"/>
</dbReference>
<dbReference type="GO" id="GO:0003677">
    <property type="term" value="F:DNA binding"/>
    <property type="evidence" value="ECO:0007669"/>
    <property type="project" value="UniProtKB-UniRule"/>
</dbReference>
<evidence type="ECO:0000313" key="6">
    <source>
        <dbReference type="Proteomes" id="UP001178288"/>
    </source>
</evidence>
<dbReference type="InterPro" id="IPR004408">
    <property type="entry name" value="Biotin_CoA_COase_ligase"/>
</dbReference>
<keyword evidence="3" id="KW-0547">Nucleotide-binding</keyword>
<accession>A0AA95MIY8</accession>